<evidence type="ECO:0000313" key="3">
    <source>
        <dbReference type="EMBL" id="BCA85405.1"/>
    </source>
</evidence>
<dbReference type="KEGG" id="esg:EsVE80_09280"/>
<feature type="transmembrane region" description="Helical" evidence="1">
    <location>
        <begin position="108"/>
        <end position="138"/>
    </location>
</feature>
<keyword evidence="1" id="KW-1133">Transmembrane helix</keyword>
<dbReference type="Proteomes" id="UP000502998">
    <property type="component" value="Chromosome"/>
</dbReference>
<dbReference type="PANTHER" id="PTHR30336:SF18">
    <property type="entry name" value="MEMBRANE PROTEIN"/>
    <property type="match status" value="1"/>
</dbReference>
<feature type="transmembrane region" description="Helical" evidence="1">
    <location>
        <begin position="6"/>
        <end position="23"/>
    </location>
</feature>
<dbReference type="GO" id="GO:0005886">
    <property type="term" value="C:plasma membrane"/>
    <property type="evidence" value="ECO:0007669"/>
    <property type="project" value="TreeGrafter"/>
</dbReference>
<keyword evidence="1" id="KW-0812">Transmembrane</keyword>
<dbReference type="AlphaFoldDB" id="A0A679IIZ1"/>
<feature type="transmembrane region" description="Helical" evidence="1">
    <location>
        <begin position="150"/>
        <end position="169"/>
    </location>
</feature>
<evidence type="ECO:0000259" key="2">
    <source>
        <dbReference type="Pfam" id="PF02698"/>
    </source>
</evidence>
<organism evidence="3 4">
    <name type="scientific">Enterococcus saigonensis</name>
    <dbReference type="NCBI Taxonomy" id="1805431"/>
    <lineage>
        <taxon>Bacteria</taxon>
        <taxon>Bacillati</taxon>
        <taxon>Bacillota</taxon>
        <taxon>Bacilli</taxon>
        <taxon>Lactobacillales</taxon>
        <taxon>Enterococcaceae</taxon>
        <taxon>Enterococcus</taxon>
    </lineage>
</organism>
<dbReference type="PANTHER" id="PTHR30336">
    <property type="entry name" value="INNER MEMBRANE PROTEIN, PROBABLE PERMEASE"/>
    <property type="match status" value="1"/>
</dbReference>
<keyword evidence="1" id="KW-0472">Membrane</keyword>
<dbReference type="Pfam" id="PF02698">
    <property type="entry name" value="DUF218"/>
    <property type="match status" value="1"/>
</dbReference>
<sequence length="400" mass="45193">MNFLPEILLAIFLVGGIFATIVWRKKKPDPDIVFFCLVWTCICLIFYFAGIELLNGGYFFIFPLAYLAIFLWSYFKNKARLLNGVLFNILIFVFGFYLIYNVSMTSSIVAFGLLGLAALFLASVLVFGFVSLIIFLYWNALIVLKKESRSLANMLTLLLAIFLTFFLVYDHFIAQRLPDWLTILLAALPVIMGYFALVFFNFLSVSILYQFNHPKPNQDYIIVLGAGLLNGDTVSPLLAKRIDVAINFYHHQIKVAGKHAKILMSGGQGHDEKLPEGAAMAEYAKAKGVAAADLLIEDQSTTTLENMRFSKRIMDQLQPMPYKVIFTSNNYHIFRAGIYARKAGLRADGIGAKTALYYLPNAFLREYIAIVALHKKRHLLVSILILALFVFLSVMSFFIV</sequence>
<dbReference type="CDD" id="cd06259">
    <property type="entry name" value="YdcF-like"/>
    <property type="match status" value="1"/>
</dbReference>
<dbReference type="EMBL" id="AP022822">
    <property type="protein sequence ID" value="BCA85405.1"/>
    <property type="molecule type" value="Genomic_DNA"/>
</dbReference>
<feature type="domain" description="DUF218" evidence="2">
    <location>
        <begin position="219"/>
        <end position="369"/>
    </location>
</feature>
<reference evidence="3 4" key="1">
    <citation type="submission" date="2020-02" db="EMBL/GenBank/DDBJ databases">
        <title>Characterization of vanA genotype vancomycin-resistant Enterococcus saigonensis VE80.</title>
        <authorList>
            <person name="Harada T."/>
            <person name="Motooka D."/>
            <person name="Nakamura S."/>
            <person name="Yamamoto Y."/>
            <person name="Kawahara R."/>
            <person name="Kawatsu K."/>
        </authorList>
    </citation>
    <scope>NUCLEOTIDE SEQUENCE [LARGE SCALE GENOMIC DNA]</scope>
    <source>
        <strain evidence="3 4">VE80</strain>
    </source>
</reference>
<feature type="transmembrane region" description="Helical" evidence="1">
    <location>
        <begin position="32"/>
        <end position="51"/>
    </location>
</feature>
<feature type="transmembrane region" description="Helical" evidence="1">
    <location>
        <begin position="82"/>
        <end position="102"/>
    </location>
</feature>
<feature type="transmembrane region" description="Helical" evidence="1">
    <location>
        <begin position="379"/>
        <end position="399"/>
    </location>
</feature>
<dbReference type="InterPro" id="IPR051599">
    <property type="entry name" value="Cell_Envelope_Assoc"/>
</dbReference>
<dbReference type="InterPro" id="IPR003848">
    <property type="entry name" value="DUF218"/>
</dbReference>
<protein>
    <submittedName>
        <fullName evidence="3">Membrane protein</fullName>
    </submittedName>
</protein>
<name>A0A679IIZ1_9ENTE</name>
<dbReference type="Gene3D" id="3.40.50.620">
    <property type="entry name" value="HUPs"/>
    <property type="match status" value="1"/>
</dbReference>
<dbReference type="GO" id="GO:0000270">
    <property type="term" value="P:peptidoglycan metabolic process"/>
    <property type="evidence" value="ECO:0007669"/>
    <property type="project" value="TreeGrafter"/>
</dbReference>
<feature type="transmembrane region" description="Helical" evidence="1">
    <location>
        <begin position="57"/>
        <end position="75"/>
    </location>
</feature>
<dbReference type="RefSeq" id="WP_173102687.1">
    <property type="nucleotide sequence ID" value="NZ_AP022822.1"/>
</dbReference>
<evidence type="ECO:0000256" key="1">
    <source>
        <dbReference type="SAM" id="Phobius"/>
    </source>
</evidence>
<proteinExistence type="predicted"/>
<dbReference type="GO" id="GO:0043164">
    <property type="term" value="P:Gram-negative-bacterium-type cell wall biogenesis"/>
    <property type="evidence" value="ECO:0007669"/>
    <property type="project" value="TreeGrafter"/>
</dbReference>
<accession>A0A679IIZ1</accession>
<keyword evidence="4" id="KW-1185">Reference proteome</keyword>
<feature type="transmembrane region" description="Helical" evidence="1">
    <location>
        <begin position="181"/>
        <end position="209"/>
    </location>
</feature>
<evidence type="ECO:0000313" key="4">
    <source>
        <dbReference type="Proteomes" id="UP000502998"/>
    </source>
</evidence>
<gene>
    <name evidence="3" type="ORF">EsVE80_09280</name>
</gene>
<dbReference type="InterPro" id="IPR014729">
    <property type="entry name" value="Rossmann-like_a/b/a_fold"/>
</dbReference>